<evidence type="ECO:0000313" key="1">
    <source>
        <dbReference type="EMBL" id="EIN01787.1"/>
    </source>
</evidence>
<comment type="caution">
    <text evidence="1">The sequence shown here is derived from an EMBL/GenBank/DDBJ whole genome shotgun (WGS) entry which is preliminary data.</text>
</comment>
<organism evidence="1 2">
    <name type="scientific">Paraburkholderia hospita</name>
    <dbReference type="NCBI Taxonomy" id="169430"/>
    <lineage>
        <taxon>Bacteria</taxon>
        <taxon>Pseudomonadati</taxon>
        <taxon>Pseudomonadota</taxon>
        <taxon>Betaproteobacteria</taxon>
        <taxon>Burkholderiales</taxon>
        <taxon>Burkholderiaceae</taxon>
        <taxon>Paraburkholderia</taxon>
    </lineage>
</organism>
<sequence length="30" mass="3520">MTQLGLGLDLSTKRTRKRAFLDEMTRVVPW</sequence>
<name>A0ABP2PVD5_9BURK</name>
<accession>A0ABP2PVD5</accession>
<gene>
    <name evidence="1" type="ORF">WQE_07132</name>
</gene>
<reference evidence="1 2" key="1">
    <citation type="journal article" date="2012" name="J. Bacteriol.">
        <title>Draft Genome Sequence of the Soil Bacterium Burkholderia terrae Strain BS001, Which Interacts with Fungal Surface Structures.</title>
        <authorList>
            <person name="Nazir R."/>
            <person name="Hansen M.A."/>
            <person name="Sorensen S."/>
            <person name="van Elsas J.D."/>
        </authorList>
    </citation>
    <scope>NUCLEOTIDE SEQUENCE [LARGE SCALE GENOMIC DNA]</scope>
    <source>
        <strain evidence="1 2">BS001</strain>
    </source>
</reference>
<dbReference type="Proteomes" id="UP000004980">
    <property type="component" value="Unassembled WGS sequence"/>
</dbReference>
<keyword evidence="2" id="KW-1185">Reference proteome</keyword>
<dbReference type="EMBL" id="AKAU01000053">
    <property type="protein sequence ID" value="EIN01787.1"/>
    <property type="molecule type" value="Genomic_DNA"/>
</dbReference>
<evidence type="ECO:0000313" key="2">
    <source>
        <dbReference type="Proteomes" id="UP000004980"/>
    </source>
</evidence>
<proteinExistence type="predicted"/>
<protein>
    <submittedName>
        <fullName evidence="1">Transposase IS4 family protein</fullName>
    </submittedName>
</protein>